<dbReference type="GO" id="GO:0008237">
    <property type="term" value="F:metallopeptidase activity"/>
    <property type="evidence" value="ECO:0007669"/>
    <property type="project" value="InterPro"/>
</dbReference>
<feature type="compositionally biased region" description="Basic and acidic residues" evidence="1">
    <location>
        <begin position="739"/>
        <end position="748"/>
    </location>
</feature>
<dbReference type="RefSeq" id="WP_157474138.1">
    <property type="nucleotide sequence ID" value="NZ_BBWV01000005.1"/>
</dbReference>
<feature type="region of interest" description="Disordered" evidence="1">
    <location>
        <begin position="564"/>
        <end position="598"/>
    </location>
</feature>
<organism evidence="2 3">
    <name type="scientific">Flavihumibacter petaseus NBRC 106054</name>
    <dbReference type="NCBI Taxonomy" id="1220578"/>
    <lineage>
        <taxon>Bacteria</taxon>
        <taxon>Pseudomonadati</taxon>
        <taxon>Bacteroidota</taxon>
        <taxon>Chitinophagia</taxon>
        <taxon>Chitinophagales</taxon>
        <taxon>Chitinophagaceae</taxon>
        <taxon>Flavihumibacter</taxon>
    </lineage>
</organism>
<sequence length="1191" mass="126826">MNIILPSREASAEKIKELKKTLKDLPGLFSDKNLGAIDVKLENNEGEQVKNGTVLLESTGGNIQIALDPVSRRFRAGGISPGDYLLKATDSINGSGNKQITVRAGNVSRNTLVLDGIKPQMPTTVRFQLKGFSGNEIRLRAKDRINGKLVFDKTVPVKDELVEIKDFLPGRFHWDFGIDDNYNCYDSDEGGLNIHLNPHRIDWQVVKSPIPNPPDPRFHGLPLELEGFTRILPELGIHSLAELASVEPEDLMHRSQKLSDKNLTPTNSKIFGIAIREAKNLLGAHTSSADQQTQFRMKDGSETRKSWIPRTAGEGETHIDLGHGQKGEVIIETPQGIEQRSFTGSTIVHWQADSEDIAAGKAFRISLKNISGKSSVAKVFTKMPKNRLVPGFVPKLLTTKEMIESICRGVAEQNPGLGYTVPDAIMEPENIQMWLDRAQTFMREAGVCSINDLGRFRMNPLQKFKTGVYAAPVVQPPAYVPPLLHYAFRELISNSILYYQPNDLLHETAVVLAGEWDIRGQSVVIAKEVRELVVIARSVLHDSASRITWEMPVLPSANSYWPNPAPAGSNGNGAGVPGQDGADGDPNPHPSYNGGADAVTPAPTITMYILDATNNLPPIDLKGQQGGTGGRGQNGGRGGNGAEGLRADGTFFGGCCRGVGTGGNGGQGGDAGRGGKGGNGGRGGLITLLTSPASIAILAAVPPTIDINGGNGGDGGPAGDPGEGGTGGPAGTADCETWCDDHPERRGSDGATGAPALQGLPGDNGPMPVEDAFQVLPITEEQWNQEFNKPHILSIQVAEAEPGETVQITGQNFDPAIDRVYFDGVNVGPVTSATAASFTVPLDADGGYHPIIVREPGLSDRRSNRVMLRVLPKLDDIAAGTRWVENQAVTLNGLAFKPGLQVLAEDRSVSPAASYSLPVTGVTRTAINLQVPGGFLGSLRGVRRIVVRNPDGGVSRGEKVARISDTIVVRCAAFIVKGTSPGIGTTRTVAEITNLFAEGPAFSITIPWSQARISFRLVQAVTTINVSDTNANIWPLLDNPTDTGILSTAPGVNGALNFFFVRDVEIATAYAYFGGGPLFIGDEGGPLSPVDFQQVVAHEVGHSLCLRHICDGGSEGPGTFFNRLCDDGDDAFLMYPYWDTSNGMAIDPGQVDPARLGATHFEDGKTASLPATSLFQGMNTAPQCLTADTQN</sequence>
<dbReference type="InterPro" id="IPR014756">
    <property type="entry name" value="Ig_E-set"/>
</dbReference>
<dbReference type="OrthoDB" id="826117at2"/>
<dbReference type="InterPro" id="IPR013783">
    <property type="entry name" value="Ig-like_fold"/>
</dbReference>
<dbReference type="STRING" id="1220578.FPE01S_05_01080"/>
<gene>
    <name evidence="2" type="ORF">FPE01S_05_01080</name>
</gene>
<proteinExistence type="predicted"/>
<comment type="caution">
    <text evidence="2">The sequence shown here is derived from an EMBL/GenBank/DDBJ whole genome shotgun (WGS) entry which is preliminary data.</text>
</comment>
<dbReference type="AlphaFoldDB" id="A0A0E9N6J7"/>
<reference evidence="2 3" key="1">
    <citation type="submission" date="2015-04" db="EMBL/GenBank/DDBJ databases">
        <title>Whole genome shotgun sequence of Flavihumibacter petaseus NBRC 106054.</title>
        <authorList>
            <person name="Miyazawa S."/>
            <person name="Hosoyama A."/>
            <person name="Hashimoto M."/>
            <person name="Noguchi M."/>
            <person name="Tsuchikane K."/>
            <person name="Ohji S."/>
            <person name="Yamazoe A."/>
            <person name="Ichikawa N."/>
            <person name="Kimura A."/>
            <person name="Fujita N."/>
        </authorList>
    </citation>
    <scope>NUCLEOTIDE SEQUENCE [LARGE SCALE GENOMIC DNA]</scope>
    <source>
        <strain evidence="2 3">NBRC 106054</strain>
    </source>
</reference>
<feature type="compositionally biased region" description="Gly residues" evidence="1">
    <location>
        <begin position="624"/>
        <end position="642"/>
    </location>
</feature>
<dbReference type="InterPro" id="IPR024079">
    <property type="entry name" value="MetalloPept_cat_dom_sf"/>
</dbReference>
<dbReference type="Gene3D" id="2.60.40.10">
    <property type="entry name" value="Immunoglobulins"/>
    <property type="match status" value="1"/>
</dbReference>
<dbReference type="SUPFAM" id="SSF55486">
    <property type="entry name" value="Metalloproteases ('zincins'), catalytic domain"/>
    <property type="match status" value="1"/>
</dbReference>
<name>A0A0E9N6J7_9BACT</name>
<dbReference type="EMBL" id="BBWV01000005">
    <property type="protein sequence ID" value="GAO45413.1"/>
    <property type="molecule type" value="Genomic_DNA"/>
</dbReference>
<feature type="region of interest" description="Disordered" evidence="1">
    <location>
        <begin position="618"/>
        <end position="644"/>
    </location>
</feature>
<evidence type="ECO:0000313" key="3">
    <source>
        <dbReference type="Proteomes" id="UP000033121"/>
    </source>
</evidence>
<protein>
    <submittedName>
        <fullName evidence="2">Uncharacterized protein</fullName>
    </submittedName>
</protein>
<evidence type="ECO:0000313" key="2">
    <source>
        <dbReference type="EMBL" id="GAO45413.1"/>
    </source>
</evidence>
<dbReference type="SUPFAM" id="SSF81296">
    <property type="entry name" value="E set domains"/>
    <property type="match status" value="1"/>
</dbReference>
<feature type="compositionally biased region" description="Gly residues" evidence="1">
    <location>
        <begin position="709"/>
        <end position="730"/>
    </location>
</feature>
<evidence type="ECO:0000256" key="1">
    <source>
        <dbReference type="SAM" id="MobiDB-lite"/>
    </source>
</evidence>
<accession>A0A0E9N6J7</accession>
<keyword evidence="3" id="KW-1185">Reference proteome</keyword>
<dbReference type="Gene3D" id="3.40.390.10">
    <property type="entry name" value="Collagenase (Catalytic Domain)"/>
    <property type="match status" value="1"/>
</dbReference>
<feature type="region of interest" description="Disordered" evidence="1">
    <location>
        <begin position="708"/>
        <end position="769"/>
    </location>
</feature>
<dbReference type="Proteomes" id="UP000033121">
    <property type="component" value="Unassembled WGS sequence"/>
</dbReference>